<dbReference type="Pfam" id="PF00501">
    <property type="entry name" value="AMP-binding"/>
    <property type="match status" value="1"/>
</dbReference>
<dbReference type="PANTHER" id="PTHR22754">
    <property type="entry name" value="DISCO-INTERACTING PROTEIN 2 DIP2 -RELATED"/>
    <property type="match status" value="1"/>
</dbReference>
<protein>
    <submittedName>
        <fullName evidence="7">Fatty acyl-AMP ligase</fullName>
    </submittedName>
</protein>
<dbReference type="FunFam" id="3.40.50.12780:FF:000013">
    <property type="entry name" value="Long-chain-fatty-acid--AMP ligase FadD32"/>
    <property type="match status" value="1"/>
</dbReference>
<reference evidence="7 8" key="1">
    <citation type="submission" date="2020-01" db="EMBL/GenBank/DDBJ databases">
        <title>Insect and environment-associated Actinomycetes.</title>
        <authorList>
            <person name="Currrie C."/>
            <person name="Chevrette M."/>
            <person name="Carlson C."/>
            <person name="Stubbendieck R."/>
            <person name="Wendt-Pienkowski E."/>
        </authorList>
    </citation>
    <scope>NUCLEOTIDE SEQUENCE [LARGE SCALE GENOMIC DNA]</scope>
    <source>
        <strain evidence="7 8">SID14163</strain>
    </source>
</reference>
<dbReference type="CDD" id="cd05931">
    <property type="entry name" value="FAAL"/>
    <property type="match status" value="1"/>
</dbReference>
<dbReference type="GO" id="GO:0005886">
    <property type="term" value="C:plasma membrane"/>
    <property type="evidence" value="ECO:0007669"/>
    <property type="project" value="TreeGrafter"/>
</dbReference>
<keyword evidence="2 7" id="KW-0436">Ligase</keyword>
<dbReference type="InterPro" id="IPR025110">
    <property type="entry name" value="AMP-bd_C"/>
</dbReference>
<keyword evidence="4" id="KW-0443">Lipid metabolism</keyword>
<name>A0A7K3PXU5_9ACTN</name>
<dbReference type="GO" id="GO:0070566">
    <property type="term" value="F:adenylyltransferase activity"/>
    <property type="evidence" value="ECO:0007669"/>
    <property type="project" value="TreeGrafter"/>
</dbReference>
<dbReference type="RefSeq" id="WP_164249940.1">
    <property type="nucleotide sequence ID" value="NZ_JAAGMA010000936.1"/>
</dbReference>
<dbReference type="GO" id="GO:0006633">
    <property type="term" value="P:fatty acid biosynthetic process"/>
    <property type="evidence" value="ECO:0007669"/>
    <property type="project" value="TreeGrafter"/>
</dbReference>
<evidence type="ECO:0000256" key="4">
    <source>
        <dbReference type="ARBA" id="ARBA00023098"/>
    </source>
</evidence>
<accession>A0A7K3PXU5</accession>
<evidence type="ECO:0000256" key="2">
    <source>
        <dbReference type="ARBA" id="ARBA00022598"/>
    </source>
</evidence>
<dbReference type="Proteomes" id="UP000470446">
    <property type="component" value="Unassembled WGS sequence"/>
</dbReference>
<dbReference type="InterPro" id="IPR042099">
    <property type="entry name" value="ANL_N_sf"/>
</dbReference>
<dbReference type="InterPro" id="IPR040097">
    <property type="entry name" value="FAAL/FAAC"/>
</dbReference>
<dbReference type="SUPFAM" id="SSF56801">
    <property type="entry name" value="Acetyl-CoA synthetase-like"/>
    <property type="match status" value="1"/>
</dbReference>
<gene>
    <name evidence="7" type="ORF">G3I32_34995</name>
</gene>
<dbReference type="InterPro" id="IPR045851">
    <property type="entry name" value="AMP-bd_C_sf"/>
</dbReference>
<dbReference type="Gene3D" id="3.40.50.12780">
    <property type="entry name" value="N-terminal domain of ligase-like"/>
    <property type="match status" value="1"/>
</dbReference>
<evidence type="ECO:0000259" key="5">
    <source>
        <dbReference type="Pfam" id="PF00501"/>
    </source>
</evidence>
<comment type="similarity">
    <text evidence="1">Belongs to the ATP-dependent AMP-binding enzyme family.</text>
</comment>
<evidence type="ECO:0000256" key="1">
    <source>
        <dbReference type="ARBA" id="ARBA00006432"/>
    </source>
</evidence>
<comment type="caution">
    <text evidence="7">The sequence shown here is derived from an EMBL/GenBank/DDBJ whole genome shotgun (WGS) entry which is preliminary data.</text>
</comment>
<dbReference type="InterPro" id="IPR000873">
    <property type="entry name" value="AMP-dep_synth/lig_dom"/>
</dbReference>
<evidence type="ECO:0000313" key="7">
    <source>
        <dbReference type="EMBL" id="NEB13979.1"/>
    </source>
</evidence>
<feature type="domain" description="AMP-binding enzyme C-terminal" evidence="6">
    <location>
        <begin position="462"/>
        <end position="575"/>
    </location>
</feature>
<evidence type="ECO:0000259" key="6">
    <source>
        <dbReference type="Pfam" id="PF23024"/>
    </source>
</evidence>
<keyword evidence="3" id="KW-0276">Fatty acid metabolism</keyword>
<dbReference type="Pfam" id="PF23024">
    <property type="entry name" value="AMP-dom_DIP2-like"/>
    <property type="match status" value="1"/>
</dbReference>
<dbReference type="GO" id="GO:0016874">
    <property type="term" value="F:ligase activity"/>
    <property type="evidence" value="ECO:0007669"/>
    <property type="project" value="UniProtKB-KW"/>
</dbReference>
<dbReference type="GO" id="GO:0071766">
    <property type="term" value="P:Actinobacterium-type cell wall biogenesis"/>
    <property type="evidence" value="ECO:0007669"/>
    <property type="project" value="UniProtKB-ARBA"/>
</dbReference>
<dbReference type="Gene3D" id="3.30.300.30">
    <property type="match status" value="1"/>
</dbReference>
<dbReference type="EMBL" id="JAAGMA010000936">
    <property type="protein sequence ID" value="NEB13979.1"/>
    <property type="molecule type" value="Genomic_DNA"/>
</dbReference>
<organism evidence="7 8">
    <name type="scientific">Streptomyces coelicoflavus</name>
    <dbReference type="NCBI Taxonomy" id="285562"/>
    <lineage>
        <taxon>Bacteria</taxon>
        <taxon>Bacillati</taxon>
        <taxon>Actinomycetota</taxon>
        <taxon>Actinomycetes</taxon>
        <taxon>Kitasatosporales</taxon>
        <taxon>Streptomycetaceae</taxon>
        <taxon>Streptomyces</taxon>
    </lineage>
</organism>
<dbReference type="AlphaFoldDB" id="A0A7K3PXU5"/>
<sequence>MTVVDAPTGLVAAIREAAVQCPDTVAMTFVDYSTDRTGVAEEVTYGQLNDRARAVAGALSASSAPGDRAAILCPHTADYVAALLGCLYAGVLAVPLYAPDGFRTDDRLHLAMADCAPTVVLTTTAYEDQTEALCGKLPGSRAPQVVRVDRIDPALGRSVVLPVVEYPDTTAYLQYTSGSTRNPAGIEVTHQNLAAGAAQLCGGLGIDERARITGWLPFFHDMGLLLMIAVPLIARVPAVLMAPFAFVQQPARWLRLISAHRATHTVSPNFGLDLCVDRVAERGTERLDLSSLRTLVNGSEPVRAPSLQRFSDRFAGYGFRPEAHCPSYGLAEATLAVTLGTRHAPRVLTLDRAALAENRVLPLQEGDPAGYPVVGCGVPADQEVRIVEPRTRARVPAGGTGEVWVRGANVCAGYWGHPERTAKVFGAHPAADVDAAGGPWLRTGDLGFLDGGELFLTGRLKDLIVVDGRNHHPADLELTVQEADTALRRGHVAAFPAALPGDGAERVVVVAELDRPRDVADPARVRADVRTALLARHSLDLSDVVLVRRGAIPKTTSGKIRRSACRELYLSGALADATVDGAR</sequence>
<evidence type="ECO:0000256" key="3">
    <source>
        <dbReference type="ARBA" id="ARBA00022832"/>
    </source>
</evidence>
<proteinExistence type="inferred from homology"/>
<dbReference type="PANTHER" id="PTHR22754:SF32">
    <property type="entry name" value="DISCO-INTERACTING PROTEIN 2"/>
    <property type="match status" value="1"/>
</dbReference>
<evidence type="ECO:0000313" key="8">
    <source>
        <dbReference type="Proteomes" id="UP000470446"/>
    </source>
</evidence>
<feature type="domain" description="AMP-dependent synthetase/ligase" evidence="5">
    <location>
        <begin position="15"/>
        <end position="415"/>
    </location>
</feature>